<keyword evidence="4" id="KW-0472">Membrane</keyword>
<evidence type="ECO:0000256" key="7">
    <source>
        <dbReference type="SAM" id="SignalP"/>
    </source>
</evidence>
<dbReference type="InterPro" id="IPR003438">
    <property type="entry name" value="GDNF_rcpt"/>
</dbReference>
<name>A0A811Y096_NYCPR</name>
<protein>
    <submittedName>
        <fullName evidence="9">(raccoon dog) hypothetical protein</fullName>
    </submittedName>
</protein>
<dbReference type="InterPro" id="IPR016017">
    <property type="entry name" value="GDNF/GAS1"/>
</dbReference>
<evidence type="ECO:0000256" key="1">
    <source>
        <dbReference type="ARBA" id="ARBA00004236"/>
    </source>
</evidence>
<dbReference type="GO" id="GO:0009897">
    <property type="term" value="C:external side of plasma membrane"/>
    <property type="evidence" value="ECO:0007669"/>
    <property type="project" value="TreeGrafter"/>
</dbReference>
<dbReference type="SMART" id="SM00907">
    <property type="entry name" value="GDNF"/>
    <property type="match status" value="1"/>
</dbReference>
<dbReference type="EMBL" id="CAJHUB010000653">
    <property type="protein sequence ID" value="CAD7669612.1"/>
    <property type="molecule type" value="Genomic_DNA"/>
</dbReference>
<gene>
    <name evidence="9" type="ORF">NYPRO_LOCUS2406</name>
</gene>
<dbReference type="GO" id="GO:0016167">
    <property type="term" value="F:glial cell-derived neurotrophic factor receptor activity"/>
    <property type="evidence" value="ECO:0007669"/>
    <property type="project" value="TreeGrafter"/>
</dbReference>
<feature type="compositionally biased region" description="Pro residues" evidence="6">
    <location>
        <begin position="251"/>
        <end position="261"/>
    </location>
</feature>
<keyword evidence="5" id="KW-0325">Glycoprotein</keyword>
<keyword evidence="2" id="KW-1003">Cell membrane</keyword>
<evidence type="ECO:0000259" key="8">
    <source>
        <dbReference type="SMART" id="SM00907"/>
    </source>
</evidence>
<dbReference type="PRINTS" id="PR01316">
    <property type="entry name" value="GDNFRECEPTOR"/>
</dbReference>
<proteinExistence type="predicted"/>
<feature type="domain" description="GDNF/GAS1" evidence="8">
    <location>
        <begin position="31"/>
        <end position="110"/>
    </location>
</feature>
<keyword evidence="10" id="KW-1185">Reference proteome</keyword>
<evidence type="ECO:0000256" key="2">
    <source>
        <dbReference type="ARBA" id="ARBA00022475"/>
    </source>
</evidence>
<evidence type="ECO:0000313" key="9">
    <source>
        <dbReference type="EMBL" id="CAD7669612.1"/>
    </source>
</evidence>
<dbReference type="AlphaFoldDB" id="A0A811Y096"/>
<dbReference type="Proteomes" id="UP000645828">
    <property type="component" value="Unassembled WGS sequence"/>
</dbReference>
<feature type="compositionally biased region" description="Low complexity" evidence="6">
    <location>
        <begin position="237"/>
        <end position="250"/>
    </location>
</feature>
<accession>A0A811Y096</accession>
<sequence>MDLCLVPMMLPLLLLLLLLQGSPSSAGRNRCLDAAEACTADARCQRLRTEYVAQCLGRAAPGGCPRARCRRALRRFFSRGPPALTHALLFCPCANAPCAERRRQTFVPACAFSGPGPAPPSCLAPLDACEHSRICRCRRRVGRGGGSRSRVLGVRGGACRCGRWVGRGGGKRDGAGPQLTAPGRAAQAPPPGLPGLLRARPQRPRRLPAGPGPSLPARLRRPRGYALPGSGRGLGLSRGCLRRGGPTTQPRGPPQAPPSPPTTWTTRARAWRPGATAEPAETGVRSAKPSGASSPGTAAWKPVLVDDLSSHRRMLEVSVCPGGSGLCAGVSQPSPPWTLSSIDDAIQAFDSGWPLVLRDQLDVHQDPEHPLLQVSSAVGLLVGSSLLSMLPVLALQPLL</sequence>
<comment type="subcellular location">
    <subcellularLocation>
        <location evidence="1">Cell membrane</location>
    </subcellularLocation>
</comment>
<keyword evidence="3 7" id="KW-0732">Signal</keyword>
<dbReference type="Pfam" id="PF02351">
    <property type="entry name" value="GDNF"/>
    <property type="match status" value="1"/>
</dbReference>
<organism evidence="9 10">
    <name type="scientific">Nyctereutes procyonoides</name>
    <name type="common">Raccoon dog</name>
    <name type="synonym">Canis procyonoides</name>
    <dbReference type="NCBI Taxonomy" id="34880"/>
    <lineage>
        <taxon>Eukaryota</taxon>
        <taxon>Metazoa</taxon>
        <taxon>Chordata</taxon>
        <taxon>Craniata</taxon>
        <taxon>Vertebrata</taxon>
        <taxon>Euteleostomi</taxon>
        <taxon>Mammalia</taxon>
        <taxon>Eutheria</taxon>
        <taxon>Laurasiatheria</taxon>
        <taxon>Carnivora</taxon>
        <taxon>Caniformia</taxon>
        <taxon>Canidae</taxon>
        <taxon>Nyctereutes</taxon>
    </lineage>
</organism>
<feature type="compositionally biased region" description="Low complexity" evidence="6">
    <location>
        <begin position="262"/>
        <end position="277"/>
    </location>
</feature>
<dbReference type="PANTHER" id="PTHR10269:SF2">
    <property type="entry name" value="GDNF FAMILY RECEPTOR ALPHA-4"/>
    <property type="match status" value="1"/>
</dbReference>
<dbReference type="PANTHER" id="PTHR10269">
    <property type="entry name" value="GDNF RECEPTOR ALPHA"/>
    <property type="match status" value="1"/>
</dbReference>
<feature type="region of interest" description="Disordered" evidence="6">
    <location>
        <begin position="170"/>
        <end position="299"/>
    </location>
</feature>
<evidence type="ECO:0000256" key="3">
    <source>
        <dbReference type="ARBA" id="ARBA00022729"/>
    </source>
</evidence>
<evidence type="ECO:0000256" key="6">
    <source>
        <dbReference type="SAM" id="MobiDB-lite"/>
    </source>
</evidence>
<evidence type="ECO:0000256" key="4">
    <source>
        <dbReference type="ARBA" id="ARBA00023136"/>
    </source>
</evidence>
<reference evidence="9" key="1">
    <citation type="submission" date="2020-12" db="EMBL/GenBank/DDBJ databases">
        <authorList>
            <consortium name="Molecular Ecology Group"/>
        </authorList>
    </citation>
    <scope>NUCLEOTIDE SEQUENCE</scope>
    <source>
        <strain evidence="9">TBG_1078</strain>
    </source>
</reference>
<evidence type="ECO:0000313" key="10">
    <source>
        <dbReference type="Proteomes" id="UP000645828"/>
    </source>
</evidence>
<feature type="signal peptide" evidence="7">
    <location>
        <begin position="1"/>
        <end position="26"/>
    </location>
</feature>
<dbReference type="GO" id="GO:0007399">
    <property type="term" value="P:nervous system development"/>
    <property type="evidence" value="ECO:0007669"/>
    <property type="project" value="TreeGrafter"/>
</dbReference>
<feature type="chain" id="PRO_5032834757" evidence="7">
    <location>
        <begin position="27"/>
        <end position="399"/>
    </location>
</feature>
<evidence type="ECO:0000256" key="5">
    <source>
        <dbReference type="ARBA" id="ARBA00023180"/>
    </source>
</evidence>
<comment type="caution">
    <text evidence="9">The sequence shown here is derived from an EMBL/GenBank/DDBJ whole genome shotgun (WGS) entry which is preliminary data.</text>
</comment>
<dbReference type="GO" id="GO:0043235">
    <property type="term" value="C:receptor complex"/>
    <property type="evidence" value="ECO:0007669"/>
    <property type="project" value="TreeGrafter"/>
</dbReference>